<dbReference type="InterPro" id="IPR013563">
    <property type="entry name" value="Oligopep_ABC_C"/>
</dbReference>
<evidence type="ECO:0000256" key="5">
    <source>
        <dbReference type="ARBA" id="ARBA00022840"/>
    </source>
</evidence>
<evidence type="ECO:0000313" key="8">
    <source>
        <dbReference type="Proteomes" id="UP000181897"/>
    </source>
</evidence>
<name>A0A1J0WI04_9RHOB</name>
<dbReference type="PANTHER" id="PTHR43776">
    <property type="entry name" value="TRANSPORT ATP-BINDING PROTEIN"/>
    <property type="match status" value="1"/>
</dbReference>
<dbReference type="SUPFAM" id="SSF52540">
    <property type="entry name" value="P-loop containing nucleoside triphosphate hydrolases"/>
    <property type="match status" value="1"/>
</dbReference>
<dbReference type="RefSeq" id="WP_071972271.1">
    <property type="nucleotide sequence ID" value="NZ_CP018076.1"/>
</dbReference>
<dbReference type="CDD" id="cd03257">
    <property type="entry name" value="ABC_NikE_OppD_transporters"/>
    <property type="match status" value="1"/>
</dbReference>
<dbReference type="GO" id="GO:0005524">
    <property type="term" value="F:ATP binding"/>
    <property type="evidence" value="ECO:0007669"/>
    <property type="project" value="UniProtKB-KW"/>
</dbReference>
<dbReference type="PANTHER" id="PTHR43776:SF7">
    <property type="entry name" value="D,D-DIPEPTIDE TRANSPORT ATP-BINDING PROTEIN DDPF-RELATED"/>
    <property type="match status" value="1"/>
</dbReference>
<dbReference type="Pfam" id="PF00005">
    <property type="entry name" value="ABC_tran"/>
    <property type="match status" value="1"/>
</dbReference>
<dbReference type="InterPro" id="IPR050319">
    <property type="entry name" value="ABC_transp_ATP-bind"/>
</dbReference>
<dbReference type="NCBIfam" id="TIGR01727">
    <property type="entry name" value="oligo_HPY"/>
    <property type="match status" value="1"/>
</dbReference>
<gene>
    <name evidence="7" type="ORF">BOO69_11325</name>
</gene>
<dbReference type="Pfam" id="PF08352">
    <property type="entry name" value="oligo_HPY"/>
    <property type="match status" value="1"/>
</dbReference>
<protein>
    <submittedName>
        <fullName evidence="7">Peptide ABC transporter substrate-binding protein</fullName>
    </submittedName>
</protein>
<keyword evidence="5" id="KW-0067">ATP-binding</keyword>
<keyword evidence="4" id="KW-0547">Nucleotide-binding</keyword>
<evidence type="ECO:0000256" key="1">
    <source>
        <dbReference type="ARBA" id="ARBA00004417"/>
    </source>
</evidence>
<accession>A0A1J0WI04</accession>
<reference evidence="7 8" key="1">
    <citation type="submission" date="2016-11" db="EMBL/GenBank/DDBJ databases">
        <title>Complete genome sequence of Sulfitobacter sp. AM1-D1, a toxic bacteria associated with marine dinoflagellate Alexandrium minutum in East China Sea.</title>
        <authorList>
            <person name="Yang Q."/>
            <person name="Zhang X."/>
            <person name="Tian X."/>
        </authorList>
    </citation>
    <scope>NUCLEOTIDE SEQUENCE [LARGE SCALE GENOMIC DNA]</scope>
    <source>
        <strain evidence="7 8">AM1-D1</strain>
    </source>
</reference>
<dbReference type="GO" id="GO:0016887">
    <property type="term" value="F:ATP hydrolysis activity"/>
    <property type="evidence" value="ECO:0007669"/>
    <property type="project" value="InterPro"/>
</dbReference>
<evidence type="ECO:0000259" key="6">
    <source>
        <dbReference type="PROSITE" id="PS50893"/>
    </source>
</evidence>
<evidence type="ECO:0000256" key="4">
    <source>
        <dbReference type="ARBA" id="ARBA00022741"/>
    </source>
</evidence>
<dbReference type="GO" id="GO:0005886">
    <property type="term" value="C:plasma membrane"/>
    <property type="evidence" value="ECO:0007669"/>
    <property type="project" value="UniProtKB-SubCell"/>
</dbReference>
<comment type="subcellular location">
    <subcellularLocation>
        <location evidence="1">Cell inner membrane</location>
        <topology evidence="1">Peripheral membrane protein</topology>
    </subcellularLocation>
</comment>
<dbReference type="InterPro" id="IPR003593">
    <property type="entry name" value="AAA+_ATPase"/>
</dbReference>
<organism evidence="7 8">
    <name type="scientific">Sulfitobacter alexandrii</name>
    <dbReference type="NCBI Taxonomy" id="1917485"/>
    <lineage>
        <taxon>Bacteria</taxon>
        <taxon>Pseudomonadati</taxon>
        <taxon>Pseudomonadota</taxon>
        <taxon>Alphaproteobacteria</taxon>
        <taxon>Rhodobacterales</taxon>
        <taxon>Roseobacteraceae</taxon>
        <taxon>Sulfitobacter</taxon>
    </lineage>
</organism>
<dbReference type="PROSITE" id="PS50893">
    <property type="entry name" value="ABC_TRANSPORTER_2"/>
    <property type="match status" value="1"/>
</dbReference>
<dbReference type="InterPro" id="IPR027417">
    <property type="entry name" value="P-loop_NTPase"/>
</dbReference>
<dbReference type="PROSITE" id="PS00211">
    <property type="entry name" value="ABC_TRANSPORTER_1"/>
    <property type="match status" value="1"/>
</dbReference>
<dbReference type="GO" id="GO:0055085">
    <property type="term" value="P:transmembrane transport"/>
    <property type="evidence" value="ECO:0007669"/>
    <property type="project" value="UniProtKB-ARBA"/>
</dbReference>
<sequence length="329" mass="36114">MRDLQEPAAPLVEVEKLIKHFPIRGGLLGRQVNAVKAVDGVSFSVRQGETLSLVGESGCGKSTVGRCVARLLDPTSGELRLDGARIDRLPEARLKPFRKRLNMVFQDPFSSLNPRMNVEALVSEPLRSHGILSGRANRRARVSELLELVGLSPDIMDRMPHQFSGGQRQRICIARALASEPDFIVCDEAVSALDVSVQAQIINLLMRLQAELGVAILFISHDLAVVEHLSDRVAVMYLGRIMEIAGRDQLFSAPAHPYTKALLSAVPLPDPAARRERVILKGEVPSPINPPSGCPFRTRCPIAQDICARDRPEPVEFRPGQRVACHFPG</sequence>
<dbReference type="AlphaFoldDB" id="A0A1J0WI04"/>
<dbReference type="FunFam" id="3.40.50.300:FF:000016">
    <property type="entry name" value="Oligopeptide ABC transporter ATP-binding component"/>
    <property type="match status" value="1"/>
</dbReference>
<dbReference type="InterPro" id="IPR003439">
    <property type="entry name" value="ABC_transporter-like_ATP-bd"/>
</dbReference>
<dbReference type="Gene3D" id="3.40.50.300">
    <property type="entry name" value="P-loop containing nucleotide triphosphate hydrolases"/>
    <property type="match status" value="1"/>
</dbReference>
<dbReference type="GO" id="GO:0015833">
    <property type="term" value="P:peptide transport"/>
    <property type="evidence" value="ECO:0007669"/>
    <property type="project" value="InterPro"/>
</dbReference>
<dbReference type="KEGG" id="suam:BOO69_11325"/>
<comment type="similarity">
    <text evidence="2">Belongs to the ABC transporter superfamily.</text>
</comment>
<dbReference type="STRING" id="1917485.BOO69_11325"/>
<dbReference type="EMBL" id="CP018076">
    <property type="protein sequence ID" value="APE43933.1"/>
    <property type="molecule type" value="Genomic_DNA"/>
</dbReference>
<evidence type="ECO:0000256" key="2">
    <source>
        <dbReference type="ARBA" id="ARBA00005417"/>
    </source>
</evidence>
<dbReference type="Proteomes" id="UP000181897">
    <property type="component" value="Chromosome"/>
</dbReference>
<keyword evidence="3" id="KW-0813">Transport</keyword>
<feature type="domain" description="ABC transporter" evidence="6">
    <location>
        <begin position="12"/>
        <end position="263"/>
    </location>
</feature>
<proteinExistence type="inferred from homology"/>
<evidence type="ECO:0000256" key="3">
    <source>
        <dbReference type="ARBA" id="ARBA00022448"/>
    </source>
</evidence>
<dbReference type="InterPro" id="IPR017871">
    <property type="entry name" value="ABC_transporter-like_CS"/>
</dbReference>
<evidence type="ECO:0000313" key="7">
    <source>
        <dbReference type="EMBL" id="APE43933.1"/>
    </source>
</evidence>
<dbReference type="OrthoDB" id="9802264at2"/>
<dbReference type="SMART" id="SM00382">
    <property type="entry name" value="AAA"/>
    <property type="match status" value="1"/>
</dbReference>
<keyword evidence="8" id="KW-1185">Reference proteome</keyword>